<evidence type="ECO:0000259" key="1">
    <source>
        <dbReference type="Pfam" id="PF20209"/>
    </source>
</evidence>
<accession>A0AAU9XME0</accession>
<keyword evidence="3" id="KW-1185">Reference proteome</keyword>
<organism evidence="2 3">
    <name type="scientific">Pocillopora meandrina</name>
    <dbReference type="NCBI Taxonomy" id="46732"/>
    <lineage>
        <taxon>Eukaryota</taxon>
        <taxon>Metazoa</taxon>
        <taxon>Cnidaria</taxon>
        <taxon>Anthozoa</taxon>
        <taxon>Hexacorallia</taxon>
        <taxon>Scleractinia</taxon>
        <taxon>Astrocoeniina</taxon>
        <taxon>Pocilloporidae</taxon>
        <taxon>Pocillopora</taxon>
    </lineage>
</organism>
<feature type="domain" description="DUF6570" evidence="1">
    <location>
        <begin position="529"/>
        <end position="645"/>
    </location>
</feature>
<reference evidence="2 3" key="1">
    <citation type="submission" date="2022-05" db="EMBL/GenBank/DDBJ databases">
        <authorList>
            <consortium name="Genoscope - CEA"/>
            <person name="William W."/>
        </authorList>
    </citation>
    <scope>NUCLEOTIDE SEQUENCE [LARGE SCALE GENOMIC DNA]</scope>
</reference>
<gene>
    <name evidence="2" type="ORF">PMEA_00026893</name>
</gene>
<name>A0AAU9XME0_9CNID</name>
<dbReference type="InterPro" id="IPR046700">
    <property type="entry name" value="DUF6570"/>
</dbReference>
<dbReference type="SUPFAM" id="SSF54001">
    <property type="entry name" value="Cysteine proteinases"/>
    <property type="match status" value="1"/>
</dbReference>
<dbReference type="InterPro" id="IPR038765">
    <property type="entry name" value="Papain-like_cys_pep_sf"/>
</dbReference>
<feature type="non-terminal residue" evidence="2">
    <location>
        <position position="1"/>
    </location>
</feature>
<dbReference type="Proteomes" id="UP001159428">
    <property type="component" value="Unassembled WGS sequence"/>
</dbReference>
<evidence type="ECO:0000313" key="3">
    <source>
        <dbReference type="Proteomes" id="UP001159428"/>
    </source>
</evidence>
<dbReference type="Gene3D" id="3.90.70.120">
    <property type="match status" value="1"/>
</dbReference>
<evidence type="ECO:0000313" key="2">
    <source>
        <dbReference type="EMBL" id="CAH3152963.1"/>
    </source>
</evidence>
<dbReference type="EMBL" id="CALNXJ010000052">
    <property type="protein sequence ID" value="CAH3152963.1"/>
    <property type="molecule type" value="Genomic_DNA"/>
</dbReference>
<proteinExistence type="predicted"/>
<dbReference type="AlphaFoldDB" id="A0AAU9XME0"/>
<sequence length="853" mass="97288">LCRDIEKNPGPLSVVPSQTLHAPYCQGNVAVFGQNAGQQCAAMSLCSLIYNDKKNSFLMLTELPSMIMVFDTNYHLQYSESYTCRLHANSNYSIEGFPYCMPLVSALQILISETYNSFLLTIQINTAAIYRTLHGAYKVFDSHARDSFGLAHPQGTCVLLHFQEMNKLVEYFQSLYTNDAIFELKGLNISVSEIGVHDHNKPFSSEDQNVTCQTAAVNEDITMEIDANISLLKKSCAICFYCVCFSIIKPCSYWKSFTLEAVVEHGNIFYKENLDTSNQFTIDGLPLRLKIYDADVDVKYSSKHQGIFSCSSLSSKLVLQRLILDNKNVNIGFLLWLSGYCLSCVICHTGRVAAKTKTKYFVMEFHENQGLQVLEHNHVDSLIETLCKIVTKKFNCQEIEYCIQFLLCTSQITNTERQRIMKKHRTTSQKKFTANKCKKNYGQMEPPKKKAHLEQKAAYYKNVFCKKRKGTKINKPCNKRAKQVPKHQNKTSHNDLNHFFSIFHKKIMEGPFYTCTVCNRLLYRKSVTQLLVDEIPAELESLEKLEQILIAQRIVFEKIVVMPKGQQRKIKGAICNVPVNCEQTSNILPRPPESSGIIMLKLKRKLQFRGHVYFQAVRPEFIVNALMWLRMNNPLYSNIVTCIENIDPSLTKFQDCEIHVNAGICTDNEICSSNHNSCEQDTIQSGDDNEEEKDDPLNEFRAPINQTCLQSVIPDYPVTVELNSNNSSGNEVYNIAPGENKHPVSFMSDKQCEELAFPVLFPKGRFGYKVERQVKLSPVKYFNARLLHCSGRFATNPEYLFFAQFIIEQKKISDSINIALTKVHGQPTTASHLRSNTQSLQNLICQDQAYLFL</sequence>
<feature type="non-terminal residue" evidence="2">
    <location>
        <position position="853"/>
    </location>
</feature>
<comment type="caution">
    <text evidence="2">The sequence shown here is derived from an EMBL/GenBank/DDBJ whole genome shotgun (WGS) entry which is preliminary data.</text>
</comment>
<dbReference type="Pfam" id="PF20209">
    <property type="entry name" value="DUF6570"/>
    <property type="match status" value="1"/>
</dbReference>
<protein>
    <recommendedName>
        <fullName evidence="1">DUF6570 domain-containing protein</fullName>
    </recommendedName>
</protein>